<dbReference type="Gene3D" id="3.90.640.10">
    <property type="entry name" value="Actin, Chain A, domain 4"/>
    <property type="match status" value="2"/>
</dbReference>
<dbReference type="InterPro" id="IPR043129">
    <property type="entry name" value="ATPase_NBD"/>
</dbReference>
<keyword evidence="3" id="KW-0805">Transcription regulation</keyword>
<dbReference type="CDD" id="cd10211">
    <property type="entry name" value="ASKHA_NBD_Arp5"/>
    <property type="match status" value="1"/>
</dbReference>
<dbReference type="GeneID" id="37041208"/>
<comment type="similarity">
    <text evidence="7">Belongs to the actin family.</text>
</comment>
<feature type="coiled-coil region" evidence="8">
    <location>
        <begin position="440"/>
        <end position="468"/>
    </location>
</feature>
<sequence length="754" mass="86157">MAPVATASASNGTTPSSSYTPPPIFDIGERQSSAAGEGISTREYAGSSWKAQGAPLIIDNGSSELRAGFATSDTKGPAFAFDNVISKFKDRKRGTSYLLAGSDCYLDASSRSSMRSSFDTDVVTNFDVMENVLDHTFVKLGINESTVAHPILMTETLCNPAHSRTLMSELLFENYGVPSVCYGLDSLFSAYQNNVRDGLVVSSGKTSTTVVPLLDGRGLIDFSKRLNWGGSLATEHLLRLVQLKYPSFPTRVTASQSAWMLENMCYVYAGDDTYEEFVGRLARPSELAREDRVVQFPFTVEAKEEKTAEELEAIAERKREAGRRLQEQAQRTRLEKMMQKENDLQYYAKLKEWRNKERKAEYLKRLESEGFKSEQDLENTIKKIEVALKKGRAKQLGEEGEEVEAVEEPTFPLVDIPDHELDEERLKEKRKQRLMKAGYEARKRAKAEKAEEERLKAEELRLDEEERINDPRAWAEKKRKIYEESISRIRDKKRKKEMLSDRKSLAAQQRMKNITSLASDQPTGSRKRRKGGDEDTFGADDDDWAIYREIRGEDDSEEEEDEATAMAALEKRLLEHDSTFTEEDTWEAQQARKNKLTMTFLRGEHPKWDPEDVGQQHQIHLNIERTRVAEVLWQPSKAGVDQAGIDELCALILRNFDLEPRRKLATNIFVTGQHTQYPHFDTRLMRSIQSTQPVDMGVRVIRAKDVRFDAWRGMAKWASKEADEFRRVSVSKQEWMEKGPDWFKDHRFAAAMQP</sequence>
<evidence type="ECO:0000256" key="4">
    <source>
        <dbReference type="ARBA" id="ARBA00023054"/>
    </source>
</evidence>
<keyword evidence="2" id="KW-0227">DNA damage</keyword>
<accession>A0A316YII8</accession>
<dbReference type="Gene3D" id="3.30.420.40">
    <property type="match status" value="4"/>
</dbReference>
<dbReference type="SMART" id="SM00268">
    <property type="entry name" value="ACTIN"/>
    <property type="match status" value="1"/>
</dbReference>
<dbReference type="InParanoid" id="A0A316YII8"/>
<evidence type="ECO:0000256" key="7">
    <source>
        <dbReference type="RuleBase" id="RU000487"/>
    </source>
</evidence>
<organism evidence="10 11">
    <name type="scientific">Acaromyces ingoldii</name>
    <dbReference type="NCBI Taxonomy" id="215250"/>
    <lineage>
        <taxon>Eukaryota</taxon>
        <taxon>Fungi</taxon>
        <taxon>Dikarya</taxon>
        <taxon>Basidiomycota</taxon>
        <taxon>Ustilaginomycotina</taxon>
        <taxon>Exobasidiomycetes</taxon>
        <taxon>Exobasidiales</taxon>
        <taxon>Cryptobasidiaceae</taxon>
        <taxon>Acaromyces</taxon>
    </lineage>
</organism>
<dbReference type="Proteomes" id="UP000245768">
    <property type="component" value="Unassembled WGS sequence"/>
</dbReference>
<proteinExistence type="inferred from homology"/>
<reference evidence="10 11" key="1">
    <citation type="journal article" date="2018" name="Mol. Biol. Evol.">
        <title>Broad Genomic Sampling Reveals a Smut Pathogenic Ancestry of the Fungal Clade Ustilaginomycotina.</title>
        <authorList>
            <person name="Kijpornyongpan T."/>
            <person name="Mondo S.J."/>
            <person name="Barry K."/>
            <person name="Sandor L."/>
            <person name="Lee J."/>
            <person name="Lipzen A."/>
            <person name="Pangilinan J."/>
            <person name="LaButti K."/>
            <person name="Hainaut M."/>
            <person name="Henrissat B."/>
            <person name="Grigoriev I.V."/>
            <person name="Spatafora J.W."/>
            <person name="Aime M.C."/>
        </authorList>
    </citation>
    <scope>NUCLEOTIDE SEQUENCE [LARGE SCALE GENOMIC DNA]</scope>
    <source>
        <strain evidence="10 11">MCA 4198</strain>
    </source>
</reference>
<evidence type="ECO:0000256" key="6">
    <source>
        <dbReference type="ARBA" id="ARBA00023242"/>
    </source>
</evidence>
<dbReference type="FunCoup" id="A0A316YII8">
    <property type="interactions" value="286"/>
</dbReference>
<dbReference type="RefSeq" id="XP_025376558.1">
    <property type="nucleotide sequence ID" value="XM_025519292.1"/>
</dbReference>
<feature type="compositionally biased region" description="Polar residues" evidence="9">
    <location>
        <begin position="506"/>
        <end position="524"/>
    </location>
</feature>
<dbReference type="SUPFAM" id="SSF53067">
    <property type="entry name" value="Actin-like ATPase domain"/>
    <property type="match status" value="2"/>
</dbReference>
<dbReference type="GO" id="GO:0006974">
    <property type="term" value="P:DNA damage response"/>
    <property type="evidence" value="ECO:0007669"/>
    <property type="project" value="UniProtKB-KW"/>
</dbReference>
<keyword evidence="11" id="KW-1185">Reference proteome</keyword>
<dbReference type="InterPro" id="IPR004000">
    <property type="entry name" value="Actin"/>
</dbReference>
<name>A0A316YII8_9BASI</name>
<dbReference type="GO" id="GO:0005634">
    <property type="term" value="C:nucleus"/>
    <property type="evidence" value="ECO:0007669"/>
    <property type="project" value="UniProtKB-SubCell"/>
</dbReference>
<dbReference type="Pfam" id="PF00022">
    <property type="entry name" value="Actin"/>
    <property type="match status" value="2"/>
</dbReference>
<keyword evidence="6" id="KW-0539">Nucleus</keyword>
<protein>
    <submittedName>
        <fullName evidence="10">Actin-like ATPase domain-containing protein</fullName>
    </submittedName>
</protein>
<feature type="region of interest" description="Disordered" evidence="9">
    <location>
        <begin position="491"/>
        <end position="542"/>
    </location>
</feature>
<feature type="region of interest" description="Disordered" evidence="9">
    <location>
        <begin position="399"/>
        <end position="420"/>
    </location>
</feature>
<evidence type="ECO:0000256" key="9">
    <source>
        <dbReference type="SAM" id="MobiDB-lite"/>
    </source>
</evidence>
<evidence type="ECO:0000313" key="11">
    <source>
        <dbReference type="Proteomes" id="UP000245768"/>
    </source>
</evidence>
<evidence type="ECO:0000256" key="1">
    <source>
        <dbReference type="ARBA" id="ARBA00004123"/>
    </source>
</evidence>
<comment type="subcellular location">
    <subcellularLocation>
        <location evidence="1">Nucleus</location>
    </subcellularLocation>
</comment>
<dbReference type="AlphaFoldDB" id="A0A316YII8"/>
<dbReference type="FunFam" id="3.30.420.40:FF:000058">
    <property type="entry name" value="Putative actin-related protein 5"/>
    <property type="match status" value="1"/>
</dbReference>
<evidence type="ECO:0000256" key="3">
    <source>
        <dbReference type="ARBA" id="ARBA00023015"/>
    </source>
</evidence>
<gene>
    <name evidence="10" type="ORF">FA10DRAFT_242820</name>
</gene>
<dbReference type="OrthoDB" id="7340501at2759"/>
<feature type="region of interest" description="Disordered" evidence="9">
    <location>
        <begin position="1"/>
        <end position="29"/>
    </location>
</feature>
<dbReference type="PANTHER" id="PTHR11937">
    <property type="entry name" value="ACTIN"/>
    <property type="match status" value="1"/>
</dbReference>
<evidence type="ECO:0000313" key="10">
    <source>
        <dbReference type="EMBL" id="PWN89360.1"/>
    </source>
</evidence>
<keyword evidence="4 8" id="KW-0175">Coiled coil</keyword>
<evidence type="ECO:0000256" key="8">
    <source>
        <dbReference type="SAM" id="Coils"/>
    </source>
</evidence>
<feature type="coiled-coil region" evidence="8">
    <location>
        <begin position="301"/>
        <end position="335"/>
    </location>
</feature>
<dbReference type="FunFam" id="3.30.420.40:FF:000122">
    <property type="entry name" value="ARP5 actin-related protein 5 homolog"/>
    <property type="match status" value="1"/>
</dbReference>
<dbReference type="EMBL" id="KZ819637">
    <property type="protein sequence ID" value="PWN89360.1"/>
    <property type="molecule type" value="Genomic_DNA"/>
</dbReference>
<evidence type="ECO:0000256" key="2">
    <source>
        <dbReference type="ARBA" id="ARBA00022763"/>
    </source>
</evidence>
<evidence type="ECO:0000256" key="5">
    <source>
        <dbReference type="ARBA" id="ARBA00023163"/>
    </source>
</evidence>
<dbReference type="STRING" id="215250.A0A316YII8"/>
<keyword evidence="5" id="KW-0804">Transcription</keyword>